<proteinExistence type="predicted"/>
<protein>
    <recommendedName>
        <fullName evidence="4">TrbC/VIRB2 family protein</fullName>
    </recommendedName>
</protein>
<evidence type="ECO:0000313" key="2">
    <source>
        <dbReference type="EMBL" id="OHA33958.1"/>
    </source>
</evidence>
<reference evidence="2 3" key="1">
    <citation type="journal article" date="2016" name="Nat. Commun.">
        <title>Thousands of microbial genomes shed light on interconnected biogeochemical processes in an aquifer system.</title>
        <authorList>
            <person name="Anantharaman K."/>
            <person name="Brown C.T."/>
            <person name="Hug L.A."/>
            <person name="Sharon I."/>
            <person name="Castelle C.J."/>
            <person name="Probst A.J."/>
            <person name="Thomas B.C."/>
            <person name="Singh A."/>
            <person name="Wilkins M.J."/>
            <person name="Karaoz U."/>
            <person name="Brodie E.L."/>
            <person name="Williams K.H."/>
            <person name="Hubbard S.S."/>
            <person name="Banfield J.F."/>
        </authorList>
    </citation>
    <scope>NUCLEOTIDE SEQUENCE [LARGE SCALE GENOMIC DNA]</scope>
</reference>
<dbReference type="AlphaFoldDB" id="A0A1G2NCW0"/>
<keyword evidence="1" id="KW-1133">Transmembrane helix</keyword>
<dbReference type="Proteomes" id="UP000176221">
    <property type="component" value="Unassembled WGS sequence"/>
</dbReference>
<feature type="transmembrane region" description="Helical" evidence="1">
    <location>
        <begin position="100"/>
        <end position="120"/>
    </location>
</feature>
<comment type="caution">
    <text evidence="2">The sequence shown here is derived from an EMBL/GenBank/DDBJ whole genome shotgun (WGS) entry which is preliminary data.</text>
</comment>
<dbReference type="Pfam" id="PF18895">
    <property type="entry name" value="T4SS_pilin"/>
    <property type="match status" value="1"/>
</dbReference>
<sequence>MKKIFSKKSLFFFLMVFFLLGVILWSETIFAQSLQPNCEGRACTFNEFLTFVRQVMNFLMLLAIPIAAALIAWAGVKILFGAGNPSKLSEAKEMMGKVALGFFFMLAAWLIVFTITNPILKDKYNVQQLEK</sequence>
<dbReference type="STRING" id="1802319.A2928_02470"/>
<gene>
    <name evidence="2" type="ORF">A2928_02470</name>
</gene>
<keyword evidence="1" id="KW-0812">Transmembrane</keyword>
<accession>A0A1G2NCW0</accession>
<evidence type="ECO:0008006" key="4">
    <source>
        <dbReference type="Google" id="ProtNLM"/>
    </source>
</evidence>
<evidence type="ECO:0000313" key="3">
    <source>
        <dbReference type="Proteomes" id="UP000176221"/>
    </source>
</evidence>
<dbReference type="EMBL" id="MHRX01000020">
    <property type="protein sequence ID" value="OHA33958.1"/>
    <property type="molecule type" value="Genomic_DNA"/>
</dbReference>
<evidence type="ECO:0000256" key="1">
    <source>
        <dbReference type="SAM" id="Phobius"/>
    </source>
</evidence>
<feature type="transmembrane region" description="Helical" evidence="1">
    <location>
        <begin position="55"/>
        <end position="80"/>
    </location>
</feature>
<keyword evidence="1" id="KW-0472">Membrane</keyword>
<dbReference type="InterPro" id="IPR043993">
    <property type="entry name" value="T4SS_pilin"/>
</dbReference>
<name>A0A1G2NCW0_9BACT</name>
<organism evidence="2 3">
    <name type="scientific">Candidatus Taylorbacteria bacterium RIFCSPLOWO2_01_FULL_45_15b</name>
    <dbReference type="NCBI Taxonomy" id="1802319"/>
    <lineage>
        <taxon>Bacteria</taxon>
        <taxon>Candidatus Tayloriibacteriota</taxon>
    </lineage>
</organism>